<reference evidence="2" key="2">
    <citation type="submission" date="2020-09" db="EMBL/GenBank/DDBJ databases">
        <authorList>
            <person name="Sun Q."/>
            <person name="Ohkuma M."/>
        </authorList>
    </citation>
    <scope>NUCLEOTIDE SEQUENCE</scope>
    <source>
        <strain evidence="2">JCM 4518</strain>
    </source>
</reference>
<evidence type="ECO:0000313" key="2">
    <source>
        <dbReference type="EMBL" id="GHA76056.1"/>
    </source>
</evidence>
<dbReference type="SUPFAM" id="SSF55729">
    <property type="entry name" value="Acyl-CoA N-acyltransferases (Nat)"/>
    <property type="match status" value="1"/>
</dbReference>
<reference evidence="2" key="1">
    <citation type="journal article" date="2014" name="Int. J. Syst. Evol. Microbiol.">
        <title>Complete genome sequence of Corynebacterium casei LMG S-19264T (=DSM 44701T), isolated from a smear-ripened cheese.</title>
        <authorList>
            <consortium name="US DOE Joint Genome Institute (JGI-PGF)"/>
            <person name="Walter F."/>
            <person name="Albersmeier A."/>
            <person name="Kalinowski J."/>
            <person name="Ruckert C."/>
        </authorList>
    </citation>
    <scope>NUCLEOTIDE SEQUENCE</scope>
    <source>
        <strain evidence="2">JCM 4518</strain>
    </source>
</reference>
<sequence>MTHPGPFEVTERDRLDAHRPGEGWLDEHGFYTCRRWTASQEGDRGFDTAYLVGRSPHDGRTGGLVPFHTADGGDSNPLYNEATLLGRAPGVQVLAGSRTGYDNRVLLDPALDGADRTALLSALCDRLLDRAEERGAGHVSWWYLPEAAARELAALPGVATTAAPCLPTAVLRPRGDGLDAHVAALPASRRSLVRRDLKRLAAAGYRSRTVPTDPAALEAYAPLVVQVQVRHGEELTEEGAVRYLRRCLSLGGPAAEGTGTGAPGDVVVTEVLDPTGRPVAFALGIVHGRGLHMRVFGCDYDGGHGGHGEYFEATVYGPLRHALERGLDEVHLGVTSYRAKSLRGAELRPRQTLFMSRADRRPPAPAPDWSFLGDDGRFLAGASSEVLPC</sequence>
<protein>
    <recommendedName>
        <fullName evidence="1">BioF2-like acetyltransferase domain-containing protein</fullName>
    </recommendedName>
</protein>
<dbReference type="AlphaFoldDB" id="A0A918SWU5"/>
<dbReference type="Pfam" id="PF13480">
    <property type="entry name" value="Acetyltransf_6"/>
    <property type="match status" value="1"/>
</dbReference>
<evidence type="ECO:0000259" key="1">
    <source>
        <dbReference type="Pfam" id="PF13480"/>
    </source>
</evidence>
<dbReference type="RefSeq" id="WP_189976099.1">
    <property type="nucleotide sequence ID" value="NZ_BMUL01000004.1"/>
</dbReference>
<proteinExistence type="predicted"/>
<dbReference type="InterPro" id="IPR016181">
    <property type="entry name" value="Acyl_CoA_acyltransferase"/>
</dbReference>
<organism evidence="2 3">
    <name type="scientific">Streptomyces termitum</name>
    <dbReference type="NCBI Taxonomy" id="67368"/>
    <lineage>
        <taxon>Bacteria</taxon>
        <taxon>Bacillati</taxon>
        <taxon>Actinomycetota</taxon>
        <taxon>Actinomycetes</taxon>
        <taxon>Kitasatosporales</taxon>
        <taxon>Streptomycetaceae</taxon>
        <taxon>Streptomyces</taxon>
    </lineage>
</organism>
<dbReference type="EMBL" id="BMUL01000004">
    <property type="protein sequence ID" value="GHA76056.1"/>
    <property type="molecule type" value="Genomic_DNA"/>
</dbReference>
<dbReference type="Proteomes" id="UP000644020">
    <property type="component" value="Unassembled WGS sequence"/>
</dbReference>
<evidence type="ECO:0000313" key="3">
    <source>
        <dbReference type="Proteomes" id="UP000644020"/>
    </source>
</evidence>
<dbReference type="InterPro" id="IPR038740">
    <property type="entry name" value="BioF2-like_GNAT_dom"/>
</dbReference>
<gene>
    <name evidence="2" type="ORF">GCM10010305_18520</name>
</gene>
<accession>A0A918SWU5</accession>
<name>A0A918SWU5_9ACTN</name>
<feature type="domain" description="BioF2-like acetyltransferase" evidence="1">
    <location>
        <begin position="188"/>
        <end position="340"/>
    </location>
</feature>
<comment type="caution">
    <text evidence="2">The sequence shown here is derived from an EMBL/GenBank/DDBJ whole genome shotgun (WGS) entry which is preliminary data.</text>
</comment>
<keyword evidence="3" id="KW-1185">Reference proteome</keyword>